<dbReference type="Pfam" id="PF05685">
    <property type="entry name" value="Uma2"/>
    <property type="match status" value="1"/>
</dbReference>
<feature type="domain" description="Putative restriction endonuclease" evidence="1">
    <location>
        <begin position="40"/>
        <end position="200"/>
    </location>
</feature>
<organism evidence="2">
    <name type="scientific">Kuenenia stuttgartiensis</name>
    <dbReference type="NCBI Taxonomy" id="174633"/>
    <lineage>
        <taxon>Bacteria</taxon>
        <taxon>Pseudomonadati</taxon>
        <taxon>Planctomycetota</taxon>
        <taxon>Candidatus Brocadiia</taxon>
        <taxon>Candidatus Brocadiales</taxon>
        <taxon>Candidatus Brocadiaceae</taxon>
        <taxon>Candidatus Kuenenia</taxon>
    </lineage>
</organism>
<accession>Q1PVZ9</accession>
<gene>
    <name evidence="2" type="ORF">kustc0660</name>
</gene>
<dbReference type="EMBL" id="CT573073">
    <property type="protein sequence ID" value="CAJ71405.1"/>
    <property type="molecule type" value="Genomic_DNA"/>
</dbReference>
<sequence length="205" mass="23782">MIIVKHSEKKDAPKLRKTTKKVLRLIDKFEYVLTFEGTLDDYYKIEEEKADYLKGGIIVIQSPASLEHERIFRDLLTQLHNYVTENNSGEVLGSRFTIALGRDFRFEPDIVFISKGNKGILSEYEFSGTPDLIIEIISKTSRSYDLQTKRDIYKQYKVQEIYFVDYLEREVFIDVLEGGKYSSSTVKFGVSVRSKLLRGLDIVIK</sequence>
<name>Q1PVZ9_KUEST</name>
<proteinExistence type="predicted"/>
<evidence type="ECO:0000259" key="1">
    <source>
        <dbReference type="Pfam" id="PF05685"/>
    </source>
</evidence>
<reference evidence="2" key="1">
    <citation type="journal article" date="2006" name="Nature">
        <title>Deciphering the evolution and metabolism of an anammox bacterium from a community genome.</title>
        <authorList>
            <person name="Strous M."/>
            <person name="Pelletier E."/>
            <person name="Mangenot S."/>
            <person name="Rattei T."/>
            <person name="Lehner A."/>
            <person name="Taylor M.W."/>
            <person name="Horn M."/>
            <person name="Daims H."/>
            <person name="Bartol-Mavel D."/>
            <person name="Wincker P."/>
            <person name="Barbe V."/>
            <person name="Fonknechten N."/>
            <person name="Vallenet D."/>
            <person name="Segurens B."/>
            <person name="Schenowitz-Truong C."/>
            <person name="Medigue C."/>
            <person name="Collingro A."/>
            <person name="Snel B."/>
            <person name="Dutilh B.E."/>
            <person name="OpDenCamp H.J.M."/>
            <person name="vanDerDrift C."/>
            <person name="Cirpus I."/>
            <person name="vanDePas-Schoonen K.T."/>
            <person name="Harhangi H.R."/>
            <person name="vanNiftrik L."/>
            <person name="Schmid M."/>
            <person name="Keltjens J."/>
            <person name="vanDeVossenberg J."/>
            <person name="Kartal B."/>
            <person name="Meier H."/>
            <person name="Frishman D."/>
            <person name="Huynen M.A."/>
            <person name="Mewes H."/>
            <person name="Weissenbach J."/>
            <person name="Jetten M.S.M."/>
            <person name="Wagner M."/>
            <person name="LePaslier D."/>
        </authorList>
    </citation>
    <scope>NUCLEOTIDE SEQUENCE</scope>
</reference>
<dbReference type="CDD" id="cd06260">
    <property type="entry name" value="DUF820-like"/>
    <property type="match status" value="1"/>
</dbReference>
<dbReference type="InterPro" id="IPR012296">
    <property type="entry name" value="Nuclease_put_TT1808"/>
</dbReference>
<reference evidence="2" key="2">
    <citation type="submission" date="2006-01" db="EMBL/GenBank/DDBJ databases">
        <authorList>
            <person name="Genoscope"/>
        </authorList>
    </citation>
    <scope>NUCLEOTIDE SEQUENCE</scope>
</reference>
<dbReference type="AlphaFoldDB" id="Q1PVZ9"/>
<dbReference type="RefSeq" id="WP_169704236.1">
    <property type="nucleotide sequence ID" value="NZ_OCTL01000138.1"/>
</dbReference>
<evidence type="ECO:0000313" key="2">
    <source>
        <dbReference type="EMBL" id="CAJ71405.1"/>
    </source>
</evidence>
<dbReference type="Gene3D" id="3.90.1570.10">
    <property type="entry name" value="tt1808, chain A"/>
    <property type="match status" value="1"/>
</dbReference>
<protein>
    <recommendedName>
        <fullName evidence="1">Putative restriction endonuclease domain-containing protein</fullName>
    </recommendedName>
</protein>
<dbReference type="SUPFAM" id="SSF52980">
    <property type="entry name" value="Restriction endonuclease-like"/>
    <property type="match status" value="1"/>
</dbReference>
<dbReference type="InterPro" id="IPR011335">
    <property type="entry name" value="Restrct_endonuc-II-like"/>
</dbReference>
<dbReference type="InterPro" id="IPR008538">
    <property type="entry name" value="Uma2"/>
</dbReference>
<dbReference type="PANTHER" id="PTHR34107">
    <property type="entry name" value="SLL0198 PROTEIN-RELATED"/>
    <property type="match status" value="1"/>
</dbReference>
<dbReference type="PANTHER" id="PTHR34107:SF4">
    <property type="entry name" value="SLL1222 PROTEIN"/>
    <property type="match status" value="1"/>
</dbReference>